<evidence type="ECO:0000256" key="1">
    <source>
        <dbReference type="SAM" id="MobiDB-lite"/>
    </source>
</evidence>
<name>A0A0B4EUD9_METAF</name>
<dbReference type="CDD" id="cd18186">
    <property type="entry name" value="BTB_POZ_ZBTB_KLHL-like"/>
    <property type="match status" value="1"/>
</dbReference>
<feature type="region of interest" description="Disordered" evidence="1">
    <location>
        <begin position="387"/>
        <end position="413"/>
    </location>
</feature>
<dbReference type="SUPFAM" id="SSF54695">
    <property type="entry name" value="POZ domain"/>
    <property type="match status" value="1"/>
</dbReference>
<dbReference type="VEuPathDB" id="FungiDB:MAN_10687"/>
<dbReference type="Gene3D" id="1.10.10.2360">
    <property type="match status" value="1"/>
</dbReference>
<proteinExistence type="predicted"/>
<protein>
    <recommendedName>
        <fullName evidence="4">BTB domain-containing protein</fullName>
    </recommendedName>
</protein>
<accession>A0A0B4EUD9</accession>
<dbReference type="Gene3D" id="3.30.710.10">
    <property type="entry name" value="Potassium Channel Kv1.1, Chain A"/>
    <property type="match status" value="1"/>
</dbReference>
<organism evidence="2 3">
    <name type="scientific">Metarhizium anisopliae (strain ARSEF 549)</name>
    <dbReference type="NCBI Taxonomy" id="3151832"/>
    <lineage>
        <taxon>Eukaryota</taxon>
        <taxon>Fungi</taxon>
        <taxon>Dikarya</taxon>
        <taxon>Ascomycota</taxon>
        <taxon>Pezizomycotina</taxon>
        <taxon>Sordariomycetes</taxon>
        <taxon>Hypocreomycetidae</taxon>
        <taxon>Hypocreales</taxon>
        <taxon>Clavicipitaceae</taxon>
        <taxon>Metarhizium</taxon>
    </lineage>
</organism>
<keyword evidence="3" id="KW-1185">Reference proteome</keyword>
<dbReference type="PANTHER" id="PTHR47843">
    <property type="entry name" value="BTB DOMAIN-CONTAINING PROTEIN-RELATED"/>
    <property type="match status" value="1"/>
</dbReference>
<dbReference type="EMBL" id="AZNF01000029">
    <property type="protein sequence ID" value="KID59382.1"/>
    <property type="molecule type" value="Genomic_DNA"/>
</dbReference>
<feature type="non-terminal residue" evidence="2">
    <location>
        <position position="1"/>
    </location>
</feature>
<feature type="compositionally biased region" description="Basic residues" evidence="1">
    <location>
        <begin position="389"/>
        <end position="400"/>
    </location>
</feature>
<evidence type="ECO:0000313" key="3">
    <source>
        <dbReference type="Proteomes" id="UP000031186"/>
    </source>
</evidence>
<sequence>MKDASNAMPGTGNTRVIPFQDFSEGCRQTYQTITFQEEYRDFSLEEHRLADYRQGRAGSPANANSQLSAVPFMRLSNRSPRNDRKKLDLCVCQRTIRNAANLDRLRGSAIEIHVGTSNSSNEDTQTGISNKWSLPKNLISHYSPFLQEACSWNFQENRNERIELPEDDPTLFGLFVEWMYYGSYDSLSPHSSTDAKCWVLGDKLLCSEFKNYALSRLYDQHIAASFGRAVPYNDVHYAWDNTAPAAKLRQFYVDFVIQYFANPSKLLGTTGDWDGLLQNHSDIRILLLQNFRHDPSKRMQIRDVREYLELDESHLNPKLETKLARLATRKNLEDARGSSFGSKAEKWQSDSSFGTKDVLCAETEVIPATGRGIQEYTLEPLALEERKDKSKKKKKRKAKLKIHEEETTSGSSAKVFEVEQESALNFEFRILAGPGIE</sequence>
<evidence type="ECO:0000313" key="2">
    <source>
        <dbReference type="EMBL" id="KID59382.1"/>
    </source>
</evidence>
<gene>
    <name evidence="2" type="ORF">MAN_10687</name>
</gene>
<dbReference type="InterPro" id="IPR011333">
    <property type="entry name" value="SKP1/BTB/POZ_sf"/>
</dbReference>
<dbReference type="HOGENOM" id="CLU_627107_0_0_1"/>
<reference evidence="2 3" key="1">
    <citation type="journal article" date="2014" name="Proc. Natl. Acad. Sci. U.S.A.">
        <title>Trajectory and genomic determinants of fungal-pathogen speciation and host adaptation.</title>
        <authorList>
            <person name="Hu X."/>
            <person name="Xiao G."/>
            <person name="Zheng P."/>
            <person name="Shang Y."/>
            <person name="Su Y."/>
            <person name="Zhang X."/>
            <person name="Liu X."/>
            <person name="Zhan S."/>
            <person name="St Leger R.J."/>
            <person name="Wang C."/>
        </authorList>
    </citation>
    <scope>NUCLEOTIDE SEQUENCE [LARGE SCALE GENOMIC DNA]</scope>
    <source>
        <strain evidence="2 3">ARSEF 549</strain>
    </source>
</reference>
<dbReference type="AlphaFoldDB" id="A0A0B4EUD9"/>
<dbReference type="Proteomes" id="UP000031186">
    <property type="component" value="Unassembled WGS sequence"/>
</dbReference>
<comment type="caution">
    <text evidence="2">The sequence shown here is derived from an EMBL/GenBank/DDBJ whole genome shotgun (WGS) entry which is preliminary data.</text>
</comment>
<evidence type="ECO:0008006" key="4">
    <source>
        <dbReference type="Google" id="ProtNLM"/>
    </source>
</evidence>
<dbReference type="PANTHER" id="PTHR47843:SF2">
    <property type="entry name" value="BTB DOMAIN-CONTAINING PROTEIN"/>
    <property type="match status" value="1"/>
</dbReference>